<evidence type="ECO:0000313" key="12">
    <source>
        <dbReference type="Proteomes" id="UP001183629"/>
    </source>
</evidence>
<keyword evidence="9 10" id="KW-0456">Lyase</keyword>
<dbReference type="GO" id="GO:0005576">
    <property type="term" value="C:extracellular region"/>
    <property type="evidence" value="ECO:0007669"/>
    <property type="project" value="UniProtKB-SubCell"/>
</dbReference>
<keyword evidence="7 10" id="KW-0732">Signal</keyword>
<name>A0AAE3ZMH8_9ACTN</name>
<keyword evidence="12" id="KW-1185">Reference proteome</keyword>
<sequence length="239" mass="24252">MRTPRVLLGAAVLAAAMVGSVSVTSLASADADVPVPQTIQVSGTFNGGGNRYYGTGDLGSGGQNEGQDPLFRLANGATLTNVVLGAPAADGVHCAGSCTLRNVTWQDVGEDAATFRGTNATVLIEGGSAAKASDKVFQDNRGAGGSVTIRNFTVNDFGKLYRSCGNCSTQAARSVTLQNITASDGDVLVGININYGDTARLSGLNVGSIGICDLYNGNNSGDEPVKVGEGPNNTNCRVS</sequence>
<reference evidence="11 12" key="1">
    <citation type="submission" date="2023-07" db="EMBL/GenBank/DDBJ databases">
        <title>Sequencing the genomes of 1000 actinobacteria strains.</title>
        <authorList>
            <person name="Klenk H.-P."/>
        </authorList>
    </citation>
    <scope>NUCLEOTIDE SEQUENCE [LARGE SCALE GENOMIC DNA]</scope>
    <source>
        <strain evidence="11 12">DSM 44711</strain>
    </source>
</reference>
<dbReference type="InterPro" id="IPR011050">
    <property type="entry name" value="Pectin_lyase_fold/virulence"/>
</dbReference>
<keyword evidence="8 10" id="KW-0106">Calcium</keyword>
<dbReference type="Pfam" id="PF03211">
    <property type="entry name" value="Pectate_lyase"/>
    <property type="match status" value="1"/>
</dbReference>
<evidence type="ECO:0000313" key="11">
    <source>
        <dbReference type="EMBL" id="MDR7320580.1"/>
    </source>
</evidence>
<evidence type="ECO:0000256" key="4">
    <source>
        <dbReference type="ARBA" id="ARBA00006463"/>
    </source>
</evidence>
<evidence type="ECO:0000256" key="2">
    <source>
        <dbReference type="ARBA" id="ARBA00001913"/>
    </source>
</evidence>
<evidence type="ECO:0000256" key="3">
    <source>
        <dbReference type="ARBA" id="ARBA00004613"/>
    </source>
</evidence>
<dbReference type="GO" id="GO:0030570">
    <property type="term" value="F:pectate lyase activity"/>
    <property type="evidence" value="ECO:0007669"/>
    <property type="project" value="UniProtKB-UniRule"/>
</dbReference>
<dbReference type="Gene3D" id="2.160.20.10">
    <property type="entry name" value="Single-stranded right-handed beta-helix, Pectin lyase-like"/>
    <property type="match status" value="1"/>
</dbReference>
<dbReference type="EC" id="4.2.2.2" evidence="5 10"/>
<dbReference type="Proteomes" id="UP001183629">
    <property type="component" value="Unassembled WGS sequence"/>
</dbReference>
<comment type="function">
    <text evidence="10">Catalyzes the depolymerization of both polygalacturonate and pectins of methyl esterification degree from 22 to 89%, with an endo mode of action. In contrast to the majority of pectate lyases, displays high activity on highly methylated pectins.</text>
</comment>
<evidence type="ECO:0000256" key="1">
    <source>
        <dbReference type="ARBA" id="ARBA00000695"/>
    </source>
</evidence>
<evidence type="ECO:0000256" key="7">
    <source>
        <dbReference type="ARBA" id="ARBA00022729"/>
    </source>
</evidence>
<dbReference type="InterPro" id="IPR012334">
    <property type="entry name" value="Pectin_lyas_fold"/>
</dbReference>
<feature type="signal peptide" evidence="10">
    <location>
        <begin position="1"/>
        <end position="27"/>
    </location>
</feature>
<comment type="catalytic activity">
    <reaction evidence="1 10">
        <text>Eliminative cleavage of (1-&gt;4)-alpha-D-galacturonan to give oligosaccharides with 4-deoxy-alpha-D-galact-4-enuronosyl groups at their non-reducing ends.</text>
        <dbReference type="EC" id="4.2.2.2"/>
    </reaction>
</comment>
<comment type="cofactor">
    <cofactor evidence="2 10">
        <name>Ca(2+)</name>
        <dbReference type="ChEBI" id="CHEBI:29108"/>
    </cofactor>
</comment>
<dbReference type="RefSeq" id="WP_310409135.1">
    <property type="nucleotide sequence ID" value="NZ_JAVDYC010000001.1"/>
</dbReference>
<dbReference type="PANTHER" id="PTHR33407">
    <property type="entry name" value="PECTATE LYASE F-RELATED"/>
    <property type="match status" value="1"/>
</dbReference>
<accession>A0AAE3ZMH8</accession>
<organism evidence="11 12">
    <name type="scientific">Catenuloplanes niger</name>
    <dbReference type="NCBI Taxonomy" id="587534"/>
    <lineage>
        <taxon>Bacteria</taxon>
        <taxon>Bacillati</taxon>
        <taxon>Actinomycetota</taxon>
        <taxon>Actinomycetes</taxon>
        <taxon>Micromonosporales</taxon>
        <taxon>Micromonosporaceae</taxon>
        <taxon>Catenuloplanes</taxon>
    </lineage>
</organism>
<evidence type="ECO:0000256" key="10">
    <source>
        <dbReference type="RuleBase" id="RU367009"/>
    </source>
</evidence>
<comment type="caution">
    <text evidence="11">The sequence shown here is derived from an EMBL/GenBank/DDBJ whole genome shotgun (WGS) entry which is preliminary data.</text>
</comment>
<gene>
    <name evidence="11" type="ORF">J2S44_000830</name>
</gene>
<comment type="similarity">
    <text evidence="4 10">Belongs to the polysaccharide lyase 3 family.</text>
</comment>
<dbReference type="EMBL" id="JAVDYC010000001">
    <property type="protein sequence ID" value="MDR7320580.1"/>
    <property type="molecule type" value="Genomic_DNA"/>
</dbReference>
<dbReference type="PANTHER" id="PTHR33407:SF9">
    <property type="entry name" value="PECTATE LYASE F-RELATED"/>
    <property type="match status" value="1"/>
</dbReference>
<dbReference type="AlphaFoldDB" id="A0AAE3ZMH8"/>
<keyword evidence="6 10" id="KW-0964">Secreted</keyword>
<evidence type="ECO:0000256" key="9">
    <source>
        <dbReference type="ARBA" id="ARBA00023239"/>
    </source>
</evidence>
<evidence type="ECO:0000256" key="6">
    <source>
        <dbReference type="ARBA" id="ARBA00022525"/>
    </source>
</evidence>
<evidence type="ECO:0000256" key="8">
    <source>
        <dbReference type="ARBA" id="ARBA00022837"/>
    </source>
</evidence>
<dbReference type="GO" id="GO:0045490">
    <property type="term" value="P:pectin catabolic process"/>
    <property type="evidence" value="ECO:0007669"/>
    <property type="project" value="TreeGrafter"/>
</dbReference>
<feature type="chain" id="PRO_5041777367" description="Pectate lyase" evidence="10">
    <location>
        <begin position="28"/>
        <end position="239"/>
    </location>
</feature>
<protein>
    <recommendedName>
        <fullName evidence="5 10">Pectate lyase</fullName>
        <ecNumber evidence="5 10">4.2.2.2</ecNumber>
    </recommendedName>
</protein>
<evidence type="ECO:0000256" key="5">
    <source>
        <dbReference type="ARBA" id="ARBA00012272"/>
    </source>
</evidence>
<proteinExistence type="inferred from homology"/>
<comment type="subcellular location">
    <subcellularLocation>
        <location evidence="3 10">Secreted</location>
    </subcellularLocation>
</comment>
<dbReference type="SUPFAM" id="SSF51126">
    <property type="entry name" value="Pectin lyase-like"/>
    <property type="match status" value="1"/>
</dbReference>
<dbReference type="InterPro" id="IPR004898">
    <property type="entry name" value="Pectate_lyase_PlyH/PlyE-like"/>
</dbReference>